<evidence type="ECO:0000313" key="6">
    <source>
        <dbReference type="Proteomes" id="UP001476798"/>
    </source>
</evidence>
<dbReference type="Pfam" id="PF07842">
    <property type="entry name" value="GCFC"/>
    <property type="match status" value="1"/>
</dbReference>
<gene>
    <name evidence="5" type="ORF">GOODEAATRI_003270</name>
</gene>
<evidence type="ECO:0000256" key="2">
    <source>
        <dbReference type="ARBA" id="ARBA00010801"/>
    </source>
</evidence>
<comment type="caution">
    <text evidence="5">The sequence shown here is derived from an EMBL/GenBank/DDBJ whole genome shotgun (WGS) entry which is preliminary data.</text>
</comment>
<protein>
    <recommendedName>
        <fullName evidence="4">GCF C-terminal domain-containing protein</fullName>
    </recommendedName>
</protein>
<dbReference type="PANTHER" id="PTHR12214">
    <property type="entry name" value="GC-RICH SEQUENCE DNA-BINDING FACTOR"/>
    <property type="match status" value="1"/>
</dbReference>
<dbReference type="InterPro" id="IPR012890">
    <property type="entry name" value="GCFC2-like"/>
</dbReference>
<organism evidence="5 6">
    <name type="scientific">Goodea atripinnis</name>
    <dbReference type="NCBI Taxonomy" id="208336"/>
    <lineage>
        <taxon>Eukaryota</taxon>
        <taxon>Metazoa</taxon>
        <taxon>Chordata</taxon>
        <taxon>Craniata</taxon>
        <taxon>Vertebrata</taxon>
        <taxon>Euteleostomi</taxon>
        <taxon>Actinopterygii</taxon>
        <taxon>Neopterygii</taxon>
        <taxon>Teleostei</taxon>
        <taxon>Neoteleostei</taxon>
        <taxon>Acanthomorphata</taxon>
        <taxon>Ovalentaria</taxon>
        <taxon>Atherinomorphae</taxon>
        <taxon>Cyprinodontiformes</taxon>
        <taxon>Goodeidae</taxon>
        <taxon>Goodea</taxon>
    </lineage>
</organism>
<dbReference type="InterPro" id="IPR022783">
    <property type="entry name" value="GCFC_dom"/>
</dbReference>
<feature type="domain" description="GCF C-terminal" evidence="4">
    <location>
        <begin position="88"/>
        <end position="134"/>
    </location>
</feature>
<dbReference type="Proteomes" id="UP001476798">
    <property type="component" value="Unassembled WGS sequence"/>
</dbReference>
<proteinExistence type="inferred from homology"/>
<reference evidence="5 6" key="1">
    <citation type="submission" date="2021-06" db="EMBL/GenBank/DDBJ databases">
        <authorList>
            <person name="Palmer J.M."/>
        </authorList>
    </citation>
    <scope>NUCLEOTIDE SEQUENCE [LARGE SCALE GENOMIC DNA]</scope>
    <source>
        <strain evidence="5 6">GA_2019</strain>
        <tissue evidence="5">Muscle</tissue>
    </source>
</reference>
<accession>A0ABV0MQ59</accession>
<evidence type="ECO:0000313" key="5">
    <source>
        <dbReference type="EMBL" id="MEQ2160814.1"/>
    </source>
</evidence>
<dbReference type="PANTHER" id="PTHR12214:SF4">
    <property type="entry name" value="INTRON LARGE COMPLEX COMPONENT GCFC2"/>
    <property type="match status" value="1"/>
</dbReference>
<sequence>VVEINGLELEMHTLLSDQMETLLAQRRRRIKEEADRLQQLSCEWSPCLPITQRSRLGAQHRELILGADIQSRSQAVFADVQDDFYDIKKILSRFEEWRRSYSESYHNAYISLCLPKLLNPIIRHQLLVWNPLKVSGYVKNA</sequence>
<evidence type="ECO:0000256" key="3">
    <source>
        <dbReference type="ARBA" id="ARBA00023242"/>
    </source>
</evidence>
<keyword evidence="3" id="KW-0539">Nucleus</keyword>
<evidence type="ECO:0000259" key="4">
    <source>
        <dbReference type="Pfam" id="PF07842"/>
    </source>
</evidence>
<dbReference type="EMBL" id="JAHRIO010010121">
    <property type="protein sequence ID" value="MEQ2160814.1"/>
    <property type="molecule type" value="Genomic_DNA"/>
</dbReference>
<name>A0ABV0MQ59_9TELE</name>
<comment type="similarity">
    <text evidence="2">Belongs to the GCF family.</text>
</comment>
<evidence type="ECO:0000256" key="1">
    <source>
        <dbReference type="ARBA" id="ARBA00004123"/>
    </source>
</evidence>
<keyword evidence="6" id="KW-1185">Reference proteome</keyword>
<feature type="non-terminal residue" evidence="5">
    <location>
        <position position="1"/>
    </location>
</feature>
<comment type="subcellular location">
    <subcellularLocation>
        <location evidence="1">Nucleus</location>
    </subcellularLocation>
</comment>